<name>A0A1G4XCC5_9ACTN</name>
<evidence type="ECO:0000256" key="1">
    <source>
        <dbReference type="SAM" id="MobiDB-lite"/>
    </source>
</evidence>
<organism evidence="2 3">
    <name type="scientific">Klenkia marina</name>
    <dbReference type="NCBI Taxonomy" id="1960309"/>
    <lineage>
        <taxon>Bacteria</taxon>
        <taxon>Bacillati</taxon>
        <taxon>Actinomycetota</taxon>
        <taxon>Actinomycetes</taxon>
        <taxon>Geodermatophilales</taxon>
        <taxon>Geodermatophilaceae</taxon>
        <taxon>Klenkia</taxon>
    </lineage>
</organism>
<dbReference type="InterPro" id="IPR036782">
    <property type="entry name" value="NE0471-like_N"/>
</dbReference>
<dbReference type="Pfam" id="PF10387">
    <property type="entry name" value="DUF2442"/>
    <property type="match status" value="1"/>
</dbReference>
<evidence type="ECO:0000313" key="3">
    <source>
        <dbReference type="Proteomes" id="UP000198981"/>
    </source>
</evidence>
<dbReference type="Gene3D" id="3.30.2020.10">
    <property type="entry name" value="NE0471-like N-terminal domain"/>
    <property type="match status" value="1"/>
</dbReference>
<proteinExistence type="predicted"/>
<dbReference type="STRING" id="1960309.SAMN03159343_0525"/>
<dbReference type="Proteomes" id="UP000198981">
    <property type="component" value="Unassembled WGS sequence"/>
</dbReference>
<dbReference type="AlphaFoldDB" id="A0A1G4XCC5"/>
<dbReference type="InterPro" id="IPR018841">
    <property type="entry name" value="DUF2442"/>
</dbReference>
<evidence type="ECO:0000313" key="2">
    <source>
        <dbReference type="EMBL" id="SCX38869.1"/>
    </source>
</evidence>
<protein>
    <recommendedName>
        <fullName evidence="4">DUF2442 domain-containing protein</fullName>
    </recommendedName>
</protein>
<keyword evidence="3" id="KW-1185">Reference proteome</keyword>
<sequence length="121" mass="12360">MTTPHDTPHDTPLDASGAPSEGVSAGTEEFVDVVTVTPLNGYRVRLGWADGPASTVDCEPFLVGEVGERVRDPAVLAGVQVDPDAGTLVWTATGLDISPVALRRAGQLEPAEASPPTAAGS</sequence>
<accession>A0A1G4XCC5</accession>
<dbReference type="OrthoDB" id="9803723at2"/>
<dbReference type="EMBL" id="FMUH01000001">
    <property type="protein sequence ID" value="SCX38869.1"/>
    <property type="molecule type" value="Genomic_DNA"/>
</dbReference>
<gene>
    <name evidence="2" type="ORF">SAMN03159343_0525</name>
</gene>
<reference evidence="3" key="1">
    <citation type="submission" date="2016-10" db="EMBL/GenBank/DDBJ databases">
        <authorList>
            <person name="Varghese N."/>
            <person name="Submissions S."/>
        </authorList>
    </citation>
    <scope>NUCLEOTIDE SEQUENCE [LARGE SCALE GENOMIC DNA]</scope>
    <source>
        <strain evidence="3">DSM 45722</strain>
    </source>
</reference>
<feature type="region of interest" description="Disordered" evidence="1">
    <location>
        <begin position="1"/>
        <end position="26"/>
    </location>
</feature>
<dbReference type="SUPFAM" id="SSF143880">
    <property type="entry name" value="NE0471 N-terminal domain-like"/>
    <property type="match status" value="1"/>
</dbReference>
<evidence type="ECO:0008006" key="4">
    <source>
        <dbReference type="Google" id="ProtNLM"/>
    </source>
</evidence>
<feature type="compositionally biased region" description="Basic and acidic residues" evidence="1">
    <location>
        <begin position="1"/>
        <end position="12"/>
    </location>
</feature>